<protein>
    <submittedName>
        <fullName evidence="1">Uncharacterized protein</fullName>
    </submittedName>
</protein>
<dbReference type="VEuPathDB" id="FungiDB:H310_11210"/>
<dbReference type="RefSeq" id="XP_008876013.1">
    <property type="nucleotide sequence ID" value="XM_008877791.1"/>
</dbReference>
<organism evidence="1">
    <name type="scientific">Aphanomyces invadans</name>
    <dbReference type="NCBI Taxonomy" id="157072"/>
    <lineage>
        <taxon>Eukaryota</taxon>
        <taxon>Sar</taxon>
        <taxon>Stramenopiles</taxon>
        <taxon>Oomycota</taxon>
        <taxon>Saprolegniomycetes</taxon>
        <taxon>Saprolegniales</taxon>
        <taxon>Verrucalvaceae</taxon>
        <taxon>Aphanomyces</taxon>
    </lineage>
</organism>
<dbReference type="EMBL" id="KI913981">
    <property type="protein sequence ID" value="ETV95312.1"/>
    <property type="molecule type" value="Genomic_DNA"/>
</dbReference>
<name>A0A024TPN7_9STRA</name>
<reference evidence="1" key="1">
    <citation type="submission" date="2013-12" db="EMBL/GenBank/DDBJ databases">
        <title>The Genome Sequence of Aphanomyces invadans NJM9701.</title>
        <authorList>
            <consortium name="The Broad Institute Genomics Platform"/>
            <person name="Russ C."/>
            <person name="Tyler B."/>
            <person name="van West P."/>
            <person name="Dieguez-Uribeondo J."/>
            <person name="Young S.K."/>
            <person name="Zeng Q."/>
            <person name="Gargeya S."/>
            <person name="Fitzgerald M."/>
            <person name="Abouelleil A."/>
            <person name="Alvarado L."/>
            <person name="Chapman S.B."/>
            <person name="Gainer-Dewar J."/>
            <person name="Goldberg J."/>
            <person name="Griggs A."/>
            <person name="Gujja S."/>
            <person name="Hansen M."/>
            <person name="Howarth C."/>
            <person name="Imamovic A."/>
            <person name="Ireland A."/>
            <person name="Larimer J."/>
            <person name="McCowan C."/>
            <person name="Murphy C."/>
            <person name="Pearson M."/>
            <person name="Poon T.W."/>
            <person name="Priest M."/>
            <person name="Roberts A."/>
            <person name="Saif S."/>
            <person name="Shea T."/>
            <person name="Sykes S."/>
            <person name="Wortman J."/>
            <person name="Nusbaum C."/>
            <person name="Birren B."/>
        </authorList>
    </citation>
    <scope>NUCLEOTIDE SEQUENCE [LARGE SCALE GENOMIC DNA]</scope>
    <source>
        <strain evidence="1">NJM9701</strain>
    </source>
</reference>
<accession>A0A024TPN7</accession>
<dbReference type="GeneID" id="20088260"/>
<gene>
    <name evidence="1" type="ORF">H310_11210</name>
</gene>
<dbReference type="AlphaFoldDB" id="A0A024TPN7"/>
<evidence type="ECO:0000313" key="1">
    <source>
        <dbReference type="EMBL" id="ETV95312.1"/>
    </source>
</evidence>
<proteinExistence type="predicted"/>
<sequence length="110" mass="11021">MVVGYGVDVVVSFVGPGEVVRDGAVVGTEEIGVLDGADVVKAASDDVAMSSLTASGTATWEPTIALGLVPVSLELRSLRLTGAEVGLSTVNGSVQSSSVSTGLVWWSSLA</sequence>